<evidence type="ECO:0000256" key="4">
    <source>
        <dbReference type="ARBA" id="ARBA00022801"/>
    </source>
</evidence>
<evidence type="ECO:0000256" key="1">
    <source>
        <dbReference type="ARBA" id="ARBA00010243"/>
    </source>
</evidence>
<dbReference type="Pfam" id="PF04002">
    <property type="entry name" value="RadC"/>
    <property type="match status" value="1"/>
</dbReference>
<protein>
    <submittedName>
        <fullName evidence="9">DNA repair protein RadC</fullName>
    </submittedName>
</protein>
<dbReference type="InterPro" id="IPR025657">
    <property type="entry name" value="RadC_JAB"/>
</dbReference>
<keyword evidence="3" id="KW-0479">Metal-binding</keyword>
<gene>
    <name evidence="9" type="primary">radC</name>
    <name evidence="9" type="ORF">IAA53_05865</name>
</gene>
<dbReference type="PROSITE" id="PS50249">
    <property type="entry name" value="MPN"/>
    <property type="match status" value="1"/>
</dbReference>
<keyword evidence="6" id="KW-0482">Metalloprotease</keyword>
<dbReference type="PANTHER" id="PTHR30471:SF3">
    <property type="entry name" value="UPF0758 PROTEIN YEES-RELATED"/>
    <property type="match status" value="1"/>
</dbReference>
<dbReference type="Gene3D" id="1.10.150.20">
    <property type="entry name" value="5' to 3' exonuclease, C-terminal subdomain"/>
    <property type="match status" value="1"/>
</dbReference>
<evidence type="ECO:0000259" key="8">
    <source>
        <dbReference type="PROSITE" id="PS50249"/>
    </source>
</evidence>
<feature type="domain" description="MPN" evidence="8">
    <location>
        <begin position="101"/>
        <end position="223"/>
    </location>
</feature>
<dbReference type="GO" id="GO:0006508">
    <property type="term" value="P:proteolysis"/>
    <property type="evidence" value="ECO:0007669"/>
    <property type="project" value="UniProtKB-KW"/>
</dbReference>
<dbReference type="InterPro" id="IPR046778">
    <property type="entry name" value="UPF0758_N"/>
</dbReference>
<dbReference type="InterPro" id="IPR037518">
    <property type="entry name" value="MPN"/>
</dbReference>
<dbReference type="CDD" id="cd08071">
    <property type="entry name" value="MPN_DUF2466"/>
    <property type="match status" value="1"/>
</dbReference>
<evidence type="ECO:0000256" key="3">
    <source>
        <dbReference type="ARBA" id="ARBA00022723"/>
    </source>
</evidence>
<dbReference type="SUPFAM" id="SSF47781">
    <property type="entry name" value="RuvA domain 2-like"/>
    <property type="match status" value="1"/>
</dbReference>
<keyword evidence="5" id="KW-0862">Zinc</keyword>
<organism evidence="9 10">
    <name type="scientific">Candidatus Avoscillospira avicola</name>
    <dbReference type="NCBI Taxonomy" id="2840706"/>
    <lineage>
        <taxon>Bacteria</taxon>
        <taxon>Bacillati</taxon>
        <taxon>Bacillota</taxon>
        <taxon>Clostridia</taxon>
        <taxon>Eubacteriales</taxon>
        <taxon>Oscillospiraceae</taxon>
        <taxon>Oscillospiraceae incertae sedis</taxon>
        <taxon>Candidatus Avoscillospira</taxon>
    </lineage>
</organism>
<proteinExistence type="inferred from homology"/>
<dbReference type="Gene3D" id="3.40.140.10">
    <property type="entry name" value="Cytidine Deaminase, domain 2"/>
    <property type="match status" value="1"/>
</dbReference>
<dbReference type="PANTHER" id="PTHR30471">
    <property type="entry name" value="DNA REPAIR PROTEIN RADC"/>
    <property type="match status" value="1"/>
</dbReference>
<evidence type="ECO:0000313" key="9">
    <source>
        <dbReference type="EMBL" id="HIR50796.1"/>
    </source>
</evidence>
<dbReference type="Pfam" id="PF20582">
    <property type="entry name" value="UPF0758_N"/>
    <property type="match status" value="1"/>
</dbReference>
<evidence type="ECO:0000256" key="2">
    <source>
        <dbReference type="ARBA" id="ARBA00022670"/>
    </source>
</evidence>
<dbReference type="NCBIfam" id="TIGR00608">
    <property type="entry name" value="radc"/>
    <property type="match status" value="1"/>
</dbReference>
<dbReference type="InterPro" id="IPR010994">
    <property type="entry name" value="RuvA_2-like"/>
</dbReference>
<dbReference type="AlphaFoldDB" id="A0A9D1IW56"/>
<dbReference type="GO" id="GO:0008237">
    <property type="term" value="F:metallopeptidase activity"/>
    <property type="evidence" value="ECO:0007669"/>
    <property type="project" value="UniProtKB-KW"/>
</dbReference>
<evidence type="ECO:0000313" key="10">
    <source>
        <dbReference type="Proteomes" id="UP000824239"/>
    </source>
</evidence>
<comment type="caution">
    <text evidence="9">The sequence shown here is derived from an EMBL/GenBank/DDBJ whole genome shotgun (WGS) entry which is preliminary data.</text>
</comment>
<evidence type="ECO:0000256" key="7">
    <source>
        <dbReference type="RuleBase" id="RU003797"/>
    </source>
</evidence>
<dbReference type="GO" id="GO:0046872">
    <property type="term" value="F:metal ion binding"/>
    <property type="evidence" value="ECO:0007669"/>
    <property type="project" value="UniProtKB-KW"/>
</dbReference>
<name>A0A9D1IW56_9FIRM</name>
<dbReference type="EMBL" id="DVHE01000048">
    <property type="protein sequence ID" value="HIR50796.1"/>
    <property type="molecule type" value="Genomic_DNA"/>
</dbReference>
<evidence type="ECO:0000256" key="6">
    <source>
        <dbReference type="ARBA" id="ARBA00023049"/>
    </source>
</evidence>
<sequence length="226" mass="24855">MGEHDGHRERLKRRFLDHGLDALPDDQVLELLLFYALPRRDTNPLARKLLQHFGSIAAVLDAPLQELKAVAGIGDSAAALLLLINPLSRRYLLSRSSKGTVLGSTHACGEYLMPYFFGATEELVYLLCMDARCRVLGCRLLQRGNINSASFSLRKAAEIAMSLNASSVILAHNHTSGVALPSQADFETTRRLRDALEPLDILLADHIVVADNDFVSMADSGYLRSL</sequence>
<evidence type="ECO:0000256" key="5">
    <source>
        <dbReference type="ARBA" id="ARBA00022833"/>
    </source>
</evidence>
<dbReference type="Proteomes" id="UP000824239">
    <property type="component" value="Unassembled WGS sequence"/>
</dbReference>
<reference evidence="9" key="2">
    <citation type="journal article" date="2021" name="PeerJ">
        <title>Extensive microbial diversity within the chicken gut microbiome revealed by metagenomics and culture.</title>
        <authorList>
            <person name="Gilroy R."/>
            <person name="Ravi A."/>
            <person name="Getino M."/>
            <person name="Pursley I."/>
            <person name="Horton D.L."/>
            <person name="Alikhan N.F."/>
            <person name="Baker D."/>
            <person name="Gharbi K."/>
            <person name="Hall N."/>
            <person name="Watson M."/>
            <person name="Adriaenssens E.M."/>
            <person name="Foster-Nyarko E."/>
            <person name="Jarju S."/>
            <person name="Secka A."/>
            <person name="Antonio M."/>
            <person name="Oren A."/>
            <person name="Chaudhuri R.R."/>
            <person name="La Ragione R."/>
            <person name="Hildebrand F."/>
            <person name="Pallen M.J."/>
        </authorList>
    </citation>
    <scope>NUCLEOTIDE SEQUENCE</scope>
    <source>
        <strain evidence="9">ChiBcec15-4380</strain>
    </source>
</reference>
<keyword evidence="4" id="KW-0378">Hydrolase</keyword>
<keyword evidence="2" id="KW-0645">Protease</keyword>
<comment type="similarity">
    <text evidence="1 7">Belongs to the UPF0758 family.</text>
</comment>
<reference evidence="9" key="1">
    <citation type="submission" date="2020-10" db="EMBL/GenBank/DDBJ databases">
        <authorList>
            <person name="Gilroy R."/>
        </authorList>
    </citation>
    <scope>NUCLEOTIDE SEQUENCE</scope>
    <source>
        <strain evidence="9">ChiBcec15-4380</strain>
    </source>
</reference>
<accession>A0A9D1IW56</accession>
<dbReference type="InterPro" id="IPR001405">
    <property type="entry name" value="UPF0758"/>
</dbReference>